<sequence length="477" mass="51078">MSALPFVPFRVRSTAWGRATLTCTALCRSTRCTSGGRGCCACLHSGCPRCFGPSARTGLPFMALCPRPSWPSICAHLSSAGCAVRPVSLQVPSGVAQPSMKGRHWRHFSIEWPHMVAGLVGPAAWTRGGASPGTAAGDQHAMPDSPSASQDAMGDGWGAGSSEEPVYLEGEPVILVHHPMYRSLFGNVFLEDAVLRLFCQTATLSGLLFRDKQARPEVASDGDMNAIVTVAEDLNKRIQVLFGPVATTKLHRLLHHLGKELRNKGNLWEGDTSENETRHSSIKHMFKRSNKNGDTLLLQMLNAEETQSEVLQEIDKADWRDARDASGGCLPPDDQRFNDEDAELVDRLRVSRRGVAVALASVAARPGMAALPAVLGFRVILRSSSPTPSSTWRLLSGEPAGQSSISEDQTASAAHRGTPTSATVERTMRHVGANSASLCARLQGLCARVWSSSAFGKLMRARGACCRSLAVSACVGT</sequence>
<name>A0ACC3CI69_PYRYE</name>
<dbReference type="EMBL" id="CM020620">
    <property type="protein sequence ID" value="KAK1869800.1"/>
    <property type="molecule type" value="Genomic_DNA"/>
</dbReference>
<evidence type="ECO:0000313" key="1">
    <source>
        <dbReference type="EMBL" id="KAK1869800.1"/>
    </source>
</evidence>
<proteinExistence type="predicted"/>
<keyword evidence="2" id="KW-1185">Reference proteome</keyword>
<reference evidence="1" key="1">
    <citation type="submission" date="2019-11" db="EMBL/GenBank/DDBJ databases">
        <title>Nori genome reveals adaptations in red seaweeds to the harsh intertidal environment.</title>
        <authorList>
            <person name="Wang D."/>
            <person name="Mao Y."/>
        </authorList>
    </citation>
    <scope>NUCLEOTIDE SEQUENCE</scope>
    <source>
        <tissue evidence="1">Gametophyte</tissue>
    </source>
</reference>
<dbReference type="Proteomes" id="UP000798662">
    <property type="component" value="Chromosome 3"/>
</dbReference>
<protein>
    <submittedName>
        <fullName evidence="1">Uncharacterized protein</fullName>
    </submittedName>
</protein>
<evidence type="ECO:0000313" key="2">
    <source>
        <dbReference type="Proteomes" id="UP000798662"/>
    </source>
</evidence>
<comment type="caution">
    <text evidence="1">The sequence shown here is derived from an EMBL/GenBank/DDBJ whole genome shotgun (WGS) entry which is preliminary data.</text>
</comment>
<gene>
    <name evidence="1" type="ORF">I4F81_012266</name>
</gene>
<accession>A0ACC3CI69</accession>
<organism evidence="1 2">
    <name type="scientific">Pyropia yezoensis</name>
    <name type="common">Susabi-nori</name>
    <name type="synonym">Porphyra yezoensis</name>
    <dbReference type="NCBI Taxonomy" id="2788"/>
    <lineage>
        <taxon>Eukaryota</taxon>
        <taxon>Rhodophyta</taxon>
        <taxon>Bangiophyceae</taxon>
        <taxon>Bangiales</taxon>
        <taxon>Bangiaceae</taxon>
        <taxon>Pyropia</taxon>
    </lineage>
</organism>